<proteinExistence type="predicted"/>
<organism evidence="2 3">
    <name type="scientific">Kribbella hippodromi</name>
    <dbReference type="NCBI Taxonomy" id="434347"/>
    <lineage>
        <taxon>Bacteria</taxon>
        <taxon>Bacillati</taxon>
        <taxon>Actinomycetota</taxon>
        <taxon>Actinomycetes</taxon>
        <taxon>Propionibacteriales</taxon>
        <taxon>Kribbellaceae</taxon>
        <taxon>Kribbella</taxon>
    </lineage>
</organism>
<dbReference type="InterPro" id="IPR050266">
    <property type="entry name" value="AB_hydrolase_sf"/>
</dbReference>
<gene>
    <name evidence="2" type="ORF">GCM10009804_27650</name>
</gene>
<reference evidence="3" key="1">
    <citation type="journal article" date="2019" name="Int. J. Syst. Evol. Microbiol.">
        <title>The Global Catalogue of Microorganisms (GCM) 10K type strain sequencing project: providing services to taxonomists for standard genome sequencing and annotation.</title>
        <authorList>
            <consortium name="The Broad Institute Genomics Platform"/>
            <consortium name="The Broad Institute Genome Sequencing Center for Infectious Disease"/>
            <person name="Wu L."/>
            <person name="Ma J."/>
        </authorList>
    </citation>
    <scope>NUCLEOTIDE SEQUENCE [LARGE SCALE GENOMIC DNA]</scope>
    <source>
        <strain evidence="3">JCM 15572</strain>
    </source>
</reference>
<evidence type="ECO:0000313" key="3">
    <source>
        <dbReference type="Proteomes" id="UP001501705"/>
    </source>
</evidence>
<dbReference type="Gene3D" id="3.40.50.1820">
    <property type="entry name" value="alpha/beta hydrolase"/>
    <property type="match status" value="1"/>
</dbReference>
<feature type="domain" description="AB hydrolase-1" evidence="1">
    <location>
        <begin position="30"/>
        <end position="162"/>
    </location>
</feature>
<evidence type="ECO:0000259" key="1">
    <source>
        <dbReference type="Pfam" id="PF00561"/>
    </source>
</evidence>
<sequence length="174" mass="18743">MEMTIPVGPDEVWADHQAGGGVPVVLLDSDSSSWESVLPGLTGRRVLRYDVRGCGRSPRPTADFTLLGDLEVVLDQLDLQRVVLVGYSMGGSTALAYALEHPDRVRGIVLLSPTPAEAEQDEDTYLQPDPAAYDRLHELQVPAAVLIGDQLASLREPQLVVDAIVRLAGDYEAG</sequence>
<dbReference type="EMBL" id="BAAAPH010000007">
    <property type="protein sequence ID" value="GAA1569701.1"/>
    <property type="molecule type" value="Genomic_DNA"/>
</dbReference>
<dbReference type="PRINTS" id="PR00111">
    <property type="entry name" value="ABHYDROLASE"/>
</dbReference>
<evidence type="ECO:0000313" key="2">
    <source>
        <dbReference type="EMBL" id="GAA1569701.1"/>
    </source>
</evidence>
<dbReference type="Proteomes" id="UP001501705">
    <property type="component" value="Unassembled WGS sequence"/>
</dbReference>
<dbReference type="Pfam" id="PF00561">
    <property type="entry name" value="Abhydrolase_1"/>
    <property type="match status" value="1"/>
</dbReference>
<dbReference type="PANTHER" id="PTHR43798:SF33">
    <property type="entry name" value="HYDROLASE, PUTATIVE (AFU_ORTHOLOGUE AFUA_2G14860)-RELATED"/>
    <property type="match status" value="1"/>
</dbReference>
<keyword evidence="3" id="KW-1185">Reference proteome</keyword>
<protein>
    <recommendedName>
        <fullName evidence="1">AB hydrolase-1 domain-containing protein</fullName>
    </recommendedName>
</protein>
<dbReference type="RefSeq" id="WP_344233866.1">
    <property type="nucleotide sequence ID" value="NZ_BAAAPH010000007.1"/>
</dbReference>
<dbReference type="SUPFAM" id="SSF53474">
    <property type="entry name" value="alpha/beta-Hydrolases"/>
    <property type="match status" value="1"/>
</dbReference>
<dbReference type="InterPro" id="IPR000073">
    <property type="entry name" value="AB_hydrolase_1"/>
</dbReference>
<dbReference type="PANTHER" id="PTHR43798">
    <property type="entry name" value="MONOACYLGLYCEROL LIPASE"/>
    <property type="match status" value="1"/>
</dbReference>
<accession>A0ABP4P085</accession>
<name>A0ABP4P085_9ACTN</name>
<dbReference type="InterPro" id="IPR029058">
    <property type="entry name" value="AB_hydrolase_fold"/>
</dbReference>
<comment type="caution">
    <text evidence="2">The sequence shown here is derived from an EMBL/GenBank/DDBJ whole genome shotgun (WGS) entry which is preliminary data.</text>
</comment>